<evidence type="ECO:0000313" key="2">
    <source>
        <dbReference type="Proteomes" id="UP001291623"/>
    </source>
</evidence>
<name>A0AAE1RIQ1_9SOLA</name>
<comment type="caution">
    <text evidence="1">The sequence shown here is derived from an EMBL/GenBank/DDBJ whole genome shotgun (WGS) entry which is preliminary data.</text>
</comment>
<protein>
    <submittedName>
        <fullName evidence="1">Uncharacterized protein</fullName>
    </submittedName>
</protein>
<proteinExistence type="predicted"/>
<accession>A0AAE1RIQ1</accession>
<dbReference type="Proteomes" id="UP001291623">
    <property type="component" value="Unassembled WGS sequence"/>
</dbReference>
<gene>
    <name evidence="1" type="ORF">RND71_031000</name>
</gene>
<dbReference type="EMBL" id="JAVYJV010000016">
    <property type="protein sequence ID" value="KAK4351687.1"/>
    <property type="molecule type" value="Genomic_DNA"/>
</dbReference>
<dbReference type="AlphaFoldDB" id="A0AAE1RIQ1"/>
<sequence length="74" mass="8814">MSLLKSLPDSYFIRHVEISESAFGWIYFSKLRPTFLLQKVQNQVLIIYTNQLFEKEDSGCRALLRQEKRQRCVC</sequence>
<reference evidence="1" key="1">
    <citation type="submission" date="2023-12" db="EMBL/GenBank/DDBJ databases">
        <title>Genome assembly of Anisodus tanguticus.</title>
        <authorList>
            <person name="Wang Y.-J."/>
        </authorList>
    </citation>
    <scope>NUCLEOTIDE SEQUENCE</scope>
    <source>
        <strain evidence="1">KB-2021</strain>
        <tissue evidence="1">Leaf</tissue>
    </source>
</reference>
<keyword evidence="2" id="KW-1185">Reference proteome</keyword>
<evidence type="ECO:0000313" key="1">
    <source>
        <dbReference type="EMBL" id="KAK4351687.1"/>
    </source>
</evidence>
<organism evidence="1 2">
    <name type="scientific">Anisodus tanguticus</name>
    <dbReference type="NCBI Taxonomy" id="243964"/>
    <lineage>
        <taxon>Eukaryota</taxon>
        <taxon>Viridiplantae</taxon>
        <taxon>Streptophyta</taxon>
        <taxon>Embryophyta</taxon>
        <taxon>Tracheophyta</taxon>
        <taxon>Spermatophyta</taxon>
        <taxon>Magnoliopsida</taxon>
        <taxon>eudicotyledons</taxon>
        <taxon>Gunneridae</taxon>
        <taxon>Pentapetalae</taxon>
        <taxon>asterids</taxon>
        <taxon>lamiids</taxon>
        <taxon>Solanales</taxon>
        <taxon>Solanaceae</taxon>
        <taxon>Solanoideae</taxon>
        <taxon>Hyoscyameae</taxon>
        <taxon>Anisodus</taxon>
    </lineage>
</organism>